<dbReference type="AlphaFoldDB" id="A0A448ZI94"/>
<feature type="domain" description="DUF6824" evidence="2">
    <location>
        <begin position="439"/>
        <end position="539"/>
    </location>
</feature>
<protein>
    <recommendedName>
        <fullName evidence="2">DUF6824 domain-containing protein</fullName>
    </recommendedName>
</protein>
<dbReference type="Proteomes" id="UP000291116">
    <property type="component" value="Unassembled WGS sequence"/>
</dbReference>
<sequence length="562" mass="63620">MSAVDEVHENETDEDKKPSGLDEALPMEVDDQDFFDQKSSSATAANSAMKPESCVSAQSSSDEDQSNNESPIDSIHTDWSESDYLDAFQRKLSRGALGLTHSDRNSIIEEIHGVNTHIQEESPDLIRSSLLSLSTELRALVQDNAANGNTNSKEPSLSTAYILSQCIGSSSKRTYVNTPEFQLRFLRCDNFDARAAAIRMMKWLNLVHEVYGAYALYRPIQITDFTRRERKILQSGWLQVLPFRDRSGRRALIWLGEMGFNYDPVVRMKVLLFVLLAGTRDAETQRKGIVYLIWPFKTPRESVDTDNDRDYDMLSYARLAKIFVEATPTKCCAVHCCITSGNESMRSPWLISLYKLMFTLFENSMPVFNARVRFHVGTVQDSLEQLSGYGIPSGVIPITTTGTVKTVYLKQWLKLQRRIDDPLDEANELKFIDCPLSTDVLFRSGSTMLHNPGNVMFRGLIEAKIQELFGSNQLEDSHSSFSPPISTTKTKEDIAIGIVEEVVRDKNGRFLVWNSKDDCWKVLRDASAVTTKVATAYRDLKLKVAKVKDQQEQQQQQQQQQL</sequence>
<name>A0A448ZI94_9STRA</name>
<dbReference type="OrthoDB" id="75724at2759"/>
<dbReference type="EMBL" id="CAACVS010000380">
    <property type="protein sequence ID" value="VEU41735.1"/>
    <property type="molecule type" value="Genomic_DNA"/>
</dbReference>
<accession>A0A448ZI94</accession>
<gene>
    <name evidence="3" type="ORF">PSNMU_V1.4_AUG-EV-PASAV3_0086700</name>
</gene>
<feature type="compositionally biased region" description="Basic and acidic residues" evidence="1">
    <location>
        <begin position="1"/>
        <end position="20"/>
    </location>
</feature>
<feature type="region of interest" description="Disordered" evidence="1">
    <location>
        <begin position="1"/>
        <end position="76"/>
    </location>
</feature>
<dbReference type="Pfam" id="PF20710">
    <property type="entry name" value="DUF6824"/>
    <property type="match status" value="1"/>
</dbReference>
<evidence type="ECO:0000256" key="1">
    <source>
        <dbReference type="SAM" id="MobiDB-lite"/>
    </source>
</evidence>
<dbReference type="InterPro" id="IPR049227">
    <property type="entry name" value="DUF6824"/>
</dbReference>
<evidence type="ECO:0000313" key="4">
    <source>
        <dbReference type="Proteomes" id="UP000291116"/>
    </source>
</evidence>
<proteinExistence type="predicted"/>
<evidence type="ECO:0000313" key="3">
    <source>
        <dbReference type="EMBL" id="VEU41735.1"/>
    </source>
</evidence>
<organism evidence="3 4">
    <name type="scientific">Pseudo-nitzschia multistriata</name>
    <dbReference type="NCBI Taxonomy" id="183589"/>
    <lineage>
        <taxon>Eukaryota</taxon>
        <taxon>Sar</taxon>
        <taxon>Stramenopiles</taxon>
        <taxon>Ochrophyta</taxon>
        <taxon>Bacillariophyta</taxon>
        <taxon>Bacillariophyceae</taxon>
        <taxon>Bacillariophycidae</taxon>
        <taxon>Bacillariales</taxon>
        <taxon>Bacillariaceae</taxon>
        <taxon>Pseudo-nitzschia</taxon>
    </lineage>
</organism>
<reference evidence="3 4" key="1">
    <citation type="submission" date="2019-01" db="EMBL/GenBank/DDBJ databases">
        <authorList>
            <person name="Ferrante I. M."/>
        </authorList>
    </citation>
    <scope>NUCLEOTIDE SEQUENCE [LARGE SCALE GENOMIC DNA]</scope>
    <source>
        <strain evidence="3 4">B856</strain>
    </source>
</reference>
<evidence type="ECO:0000259" key="2">
    <source>
        <dbReference type="Pfam" id="PF20710"/>
    </source>
</evidence>
<keyword evidence="4" id="KW-1185">Reference proteome</keyword>